<dbReference type="PROSITE" id="PS50002">
    <property type="entry name" value="SH3"/>
    <property type="match status" value="1"/>
</dbReference>
<reference evidence="8 9" key="1">
    <citation type="journal article" date="2023" name="Elife">
        <title>Identification of key yeast species and microbe-microbe interactions impacting larval growth of Drosophila in the wild.</title>
        <authorList>
            <person name="Mure A."/>
            <person name="Sugiura Y."/>
            <person name="Maeda R."/>
            <person name="Honda K."/>
            <person name="Sakurai N."/>
            <person name="Takahashi Y."/>
            <person name="Watada M."/>
            <person name="Katoh T."/>
            <person name="Gotoh A."/>
            <person name="Gotoh Y."/>
            <person name="Taniguchi I."/>
            <person name="Nakamura K."/>
            <person name="Hayashi T."/>
            <person name="Katayama T."/>
            <person name="Uemura T."/>
            <person name="Hattori Y."/>
        </authorList>
    </citation>
    <scope>NUCLEOTIDE SEQUENCE [LARGE SCALE GENOMIC DNA]</scope>
    <source>
        <strain evidence="8 9">SC-9</strain>
    </source>
</reference>
<dbReference type="Pfam" id="PF00018">
    <property type="entry name" value="SH3_1"/>
    <property type="match status" value="1"/>
</dbReference>
<dbReference type="SUPFAM" id="SSF50044">
    <property type="entry name" value="SH3-domain"/>
    <property type="match status" value="1"/>
</dbReference>
<feature type="region of interest" description="Disordered" evidence="5">
    <location>
        <begin position="303"/>
        <end position="339"/>
    </location>
</feature>
<feature type="compositionally biased region" description="Low complexity" evidence="5">
    <location>
        <begin position="329"/>
        <end position="339"/>
    </location>
</feature>
<dbReference type="InterPro" id="IPR046982">
    <property type="entry name" value="BIN3/RVS161-like"/>
</dbReference>
<dbReference type="FunFam" id="2.30.30.40:FF:000189">
    <property type="entry name" value="BAR adaptor protein RVS167"/>
    <property type="match status" value="1"/>
</dbReference>
<dbReference type="Gene3D" id="1.20.1270.60">
    <property type="entry name" value="Arfaptin homology (AH) domain/BAR domain"/>
    <property type="match status" value="1"/>
</dbReference>
<keyword evidence="9" id="KW-1185">Reference proteome</keyword>
<feature type="domain" description="BAR" evidence="7">
    <location>
        <begin position="18"/>
        <end position="255"/>
    </location>
</feature>
<dbReference type="Gene3D" id="2.30.30.40">
    <property type="entry name" value="SH3 Domains"/>
    <property type="match status" value="1"/>
</dbReference>
<comment type="caution">
    <text evidence="8">The sequence shown here is derived from an EMBL/GenBank/DDBJ whole genome shotgun (WGS) entry which is preliminary data.</text>
</comment>
<dbReference type="PROSITE" id="PS51021">
    <property type="entry name" value="BAR"/>
    <property type="match status" value="1"/>
</dbReference>
<name>A0AAV5QJL5_9ASCO</name>
<dbReference type="PANTHER" id="PTHR47174">
    <property type="entry name" value="BRIDGING INTEGRATOR 3"/>
    <property type="match status" value="1"/>
</dbReference>
<gene>
    <name evidence="8" type="ORF">DASC09_021270</name>
</gene>
<protein>
    <submittedName>
        <fullName evidence="8">Amphiphysin</fullName>
    </submittedName>
</protein>
<dbReference type="GO" id="GO:0030479">
    <property type="term" value="C:actin cortical patch"/>
    <property type="evidence" value="ECO:0007669"/>
    <property type="project" value="TreeGrafter"/>
</dbReference>
<dbReference type="GO" id="GO:0043332">
    <property type="term" value="C:mating projection tip"/>
    <property type="evidence" value="ECO:0007669"/>
    <property type="project" value="TreeGrafter"/>
</dbReference>
<evidence type="ECO:0000313" key="9">
    <source>
        <dbReference type="Proteomes" id="UP001360560"/>
    </source>
</evidence>
<dbReference type="FunFam" id="1.20.1270.60:FF:000048">
    <property type="entry name" value="BAR adaptor protein RVS167"/>
    <property type="match status" value="1"/>
</dbReference>
<dbReference type="InterPro" id="IPR027267">
    <property type="entry name" value="AH/BAR_dom_sf"/>
</dbReference>
<evidence type="ECO:0000256" key="3">
    <source>
        <dbReference type="ARBA" id="ARBA00023054"/>
    </source>
</evidence>
<dbReference type="SMART" id="SM00721">
    <property type="entry name" value="BAR"/>
    <property type="match status" value="1"/>
</dbReference>
<dbReference type="PRINTS" id="PR00452">
    <property type="entry name" value="SH3DOMAIN"/>
</dbReference>
<dbReference type="CDD" id="cd07599">
    <property type="entry name" value="BAR_Rvs167p"/>
    <property type="match status" value="1"/>
</dbReference>
<evidence type="ECO:0000313" key="8">
    <source>
        <dbReference type="EMBL" id="GMM34802.1"/>
    </source>
</evidence>
<dbReference type="SMART" id="SM00326">
    <property type="entry name" value="SH3"/>
    <property type="match status" value="1"/>
</dbReference>
<dbReference type="AlphaFoldDB" id="A0AAV5QJL5"/>
<evidence type="ECO:0000256" key="2">
    <source>
        <dbReference type="ARBA" id="ARBA00022553"/>
    </source>
</evidence>
<dbReference type="GO" id="GO:0008289">
    <property type="term" value="F:lipid binding"/>
    <property type="evidence" value="ECO:0007669"/>
    <property type="project" value="TreeGrafter"/>
</dbReference>
<sequence length="452" mass="50254">MSIKGFTKGIARAPTMVKRKFNIGTQAEEDPVFVDAERRFKEFEVETKKLSEESNKYFKAVNGLLDHQIEFSKGIEEIYKPISGKVSDPNHTIPEDCPEGLEACEAYRALVTEMKSSLAPDLSLIEERIINPAKELLKVIETVRKMLTKRNHKKVDLDRHTDSMTKIENKKEKSVKDEERLYKAQANVEIAQQEYDYYNEICKTELPQLFHLEAEFIKPLFVSFYYMQLNIFYTLYTRMEELKIPYFDLNSDIVQRFIEKRGNVEELTDAIGICHFKTNFAKTKLEMTRRKYGKADEAAEEAAGSASPSYLPAYSPQGQSPAPTGSGQPAATPTYGTAPPAYTASPTSTAYSSAGSAYAAPTTAGTAYSSPVATPLAAAIPAVPVPAAPRAPALEYCTALYDYTAQAEGDLSFVAGSVIQIVQRTEDQNGWWTGVVNGQQGVFPGNYVQLNQ</sequence>
<dbReference type="PANTHER" id="PTHR47174:SF1">
    <property type="entry name" value="REDUCED VIABILITY UPON STARVATION PROTEIN 167"/>
    <property type="match status" value="1"/>
</dbReference>
<dbReference type="InterPro" id="IPR001452">
    <property type="entry name" value="SH3_domain"/>
</dbReference>
<keyword evidence="2" id="KW-0597">Phosphoprotein</keyword>
<dbReference type="GO" id="GO:1990528">
    <property type="term" value="C:Rvs161p-Rvs167p complex"/>
    <property type="evidence" value="ECO:0007669"/>
    <property type="project" value="TreeGrafter"/>
</dbReference>
<dbReference type="Proteomes" id="UP001360560">
    <property type="component" value="Unassembled WGS sequence"/>
</dbReference>
<dbReference type="Pfam" id="PF03114">
    <property type="entry name" value="BAR"/>
    <property type="match status" value="1"/>
</dbReference>
<feature type="compositionally biased region" description="Low complexity" evidence="5">
    <location>
        <begin position="303"/>
        <end position="316"/>
    </location>
</feature>
<dbReference type="GO" id="GO:0051666">
    <property type="term" value="P:actin cortical patch localization"/>
    <property type="evidence" value="ECO:0007669"/>
    <property type="project" value="InterPro"/>
</dbReference>
<dbReference type="InterPro" id="IPR004148">
    <property type="entry name" value="BAR_dom"/>
</dbReference>
<proteinExistence type="predicted"/>
<dbReference type="EMBL" id="BTFZ01000003">
    <property type="protein sequence ID" value="GMM34802.1"/>
    <property type="molecule type" value="Genomic_DNA"/>
</dbReference>
<dbReference type="InterPro" id="IPR036028">
    <property type="entry name" value="SH3-like_dom_sf"/>
</dbReference>
<keyword evidence="1 4" id="KW-0728">SH3 domain</keyword>
<dbReference type="GO" id="GO:0031097">
    <property type="term" value="C:medial cortex"/>
    <property type="evidence" value="ECO:0007669"/>
    <property type="project" value="TreeGrafter"/>
</dbReference>
<feature type="domain" description="SH3" evidence="6">
    <location>
        <begin position="392"/>
        <end position="452"/>
    </location>
</feature>
<evidence type="ECO:0000256" key="4">
    <source>
        <dbReference type="PROSITE-ProRule" id="PRU00192"/>
    </source>
</evidence>
<keyword evidence="3" id="KW-0175">Coiled coil</keyword>
<dbReference type="GO" id="GO:0006897">
    <property type="term" value="P:endocytosis"/>
    <property type="evidence" value="ECO:0007669"/>
    <property type="project" value="InterPro"/>
</dbReference>
<dbReference type="GeneID" id="90072781"/>
<evidence type="ECO:0000256" key="5">
    <source>
        <dbReference type="SAM" id="MobiDB-lite"/>
    </source>
</evidence>
<evidence type="ECO:0000259" key="7">
    <source>
        <dbReference type="PROSITE" id="PS51021"/>
    </source>
</evidence>
<evidence type="ECO:0000259" key="6">
    <source>
        <dbReference type="PROSITE" id="PS50002"/>
    </source>
</evidence>
<dbReference type="SUPFAM" id="SSF103657">
    <property type="entry name" value="BAR/IMD domain-like"/>
    <property type="match status" value="1"/>
</dbReference>
<dbReference type="GO" id="GO:0097320">
    <property type="term" value="P:plasma membrane tubulation"/>
    <property type="evidence" value="ECO:0007669"/>
    <property type="project" value="TreeGrafter"/>
</dbReference>
<feature type="compositionally biased region" description="Polar residues" evidence="5">
    <location>
        <begin position="317"/>
        <end position="327"/>
    </location>
</feature>
<evidence type="ECO:0000256" key="1">
    <source>
        <dbReference type="ARBA" id="ARBA00022443"/>
    </source>
</evidence>
<organism evidence="8 9">
    <name type="scientific">Saccharomycopsis crataegensis</name>
    <dbReference type="NCBI Taxonomy" id="43959"/>
    <lineage>
        <taxon>Eukaryota</taxon>
        <taxon>Fungi</taxon>
        <taxon>Dikarya</taxon>
        <taxon>Ascomycota</taxon>
        <taxon>Saccharomycotina</taxon>
        <taxon>Saccharomycetes</taxon>
        <taxon>Saccharomycopsidaceae</taxon>
        <taxon>Saccharomycopsis</taxon>
    </lineage>
</organism>
<dbReference type="RefSeq" id="XP_064851802.1">
    <property type="nucleotide sequence ID" value="XM_064995730.1"/>
</dbReference>
<accession>A0AAV5QJL5</accession>